<dbReference type="CDD" id="cd00291">
    <property type="entry name" value="SirA_YedF_YeeD"/>
    <property type="match status" value="1"/>
</dbReference>
<dbReference type="PANTHER" id="PTHR33279">
    <property type="entry name" value="SULFUR CARRIER PROTEIN YEDF-RELATED"/>
    <property type="match status" value="1"/>
</dbReference>
<reference evidence="3 4" key="1">
    <citation type="submission" date="2019-03" db="EMBL/GenBank/DDBJ databases">
        <title>Genomic Encyclopedia of Type Strains, Phase IV (KMG-IV): sequencing the most valuable type-strain genomes for metagenomic binning, comparative biology and taxonomic classification.</title>
        <authorList>
            <person name="Goeker M."/>
        </authorList>
    </citation>
    <scope>NUCLEOTIDE SEQUENCE [LARGE SCALE GENOMIC DNA]</scope>
    <source>
        <strain evidence="3 4">DSM 45707</strain>
    </source>
</reference>
<dbReference type="Pfam" id="PF01206">
    <property type="entry name" value="TusA"/>
    <property type="match status" value="1"/>
</dbReference>
<feature type="domain" description="UPF0033" evidence="2">
    <location>
        <begin position="7"/>
        <end position="31"/>
    </location>
</feature>
<comment type="similarity">
    <text evidence="1">Belongs to the sulfur carrier protein TusA family.</text>
</comment>
<evidence type="ECO:0000256" key="1">
    <source>
        <dbReference type="ARBA" id="ARBA00008984"/>
    </source>
</evidence>
<gene>
    <name evidence="3" type="ORF">EDD58_105177</name>
</gene>
<dbReference type="GO" id="GO:0016740">
    <property type="term" value="F:transferase activity"/>
    <property type="evidence" value="ECO:0007669"/>
    <property type="project" value="UniProtKB-KW"/>
</dbReference>
<keyword evidence="3" id="KW-0808">Transferase</keyword>
<accession>A0A4R3L8Y5</accession>
<dbReference type="PANTHER" id="PTHR33279:SF6">
    <property type="entry name" value="SULFUR CARRIER PROTEIN YEDF-RELATED"/>
    <property type="match status" value="1"/>
</dbReference>
<dbReference type="Proteomes" id="UP000294937">
    <property type="component" value="Unassembled WGS sequence"/>
</dbReference>
<evidence type="ECO:0000313" key="4">
    <source>
        <dbReference type="Proteomes" id="UP000294937"/>
    </source>
</evidence>
<dbReference type="InterPro" id="IPR001455">
    <property type="entry name" value="TusA-like"/>
</dbReference>
<protein>
    <submittedName>
        <fullName evidence="3">TusA-related sulfurtransferase</fullName>
    </submittedName>
</protein>
<dbReference type="RefSeq" id="WP_131925374.1">
    <property type="nucleotide sequence ID" value="NZ_SMAG01000005.1"/>
</dbReference>
<dbReference type="Gene3D" id="3.30.110.40">
    <property type="entry name" value="TusA-like domain"/>
    <property type="match status" value="1"/>
</dbReference>
<dbReference type="SUPFAM" id="SSF64307">
    <property type="entry name" value="SirA-like"/>
    <property type="match status" value="1"/>
</dbReference>
<dbReference type="AlphaFoldDB" id="A0A4R3L8Y5"/>
<name>A0A4R3L8Y5_9BACL</name>
<dbReference type="EMBL" id="SMAG01000005">
    <property type="protein sequence ID" value="TCS93966.1"/>
    <property type="molecule type" value="Genomic_DNA"/>
</dbReference>
<comment type="caution">
    <text evidence="3">The sequence shown here is derived from an EMBL/GenBank/DDBJ whole genome shotgun (WGS) entry which is preliminary data.</text>
</comment>
<proteinExistence type="inferred from homology"/>
<evidence type="ECO:0000313" key="3">
    <source>
        <dbReference type="EMBL" id="TCS93966.1"/>
    </source>
</evidence>
<organism evidence="3 4">
    <name type="scientific">Hazenella coriacea</name>
    <dbReference type="NCBI Taxonomy" id="1179467"/>
    <lineage>
        <taxon>Bacteria</taxon>
        <taxon>Bacillati</taxon>
        <taxon>Bacillota</taxon>
        <taxon>Bacilli</taxon>
        <taxon>Bacillales</taxon>
        <taxon>Thermoactinomycetaceae</taxon>
        <taxon>Hazenella</taxon>
    </lineage>
</organism>
<evidence type="ECO:0000259" key="2">
    <source>
        <dbReference type="PROSITE" id="PS01148"/>
    </source>
</evidence>
<dbReference type="OrthoDB" id="9796234at2"/>
<dbReference type="InterPro" id="IPR036868">
    <property type="entry name" value="TusA-like_sf"/>
</dbReference>
<dbReference type="PROSITE" id="PS01148">
    <property type="entry name" value="UPF0033"/>
    <property type="match status" value="1"/>
</dbReference>
<sequence length="75" mass="8323">MNSDQVLDCKGLSCPMPIVRTKKAMDQMESGKILEVHTTDAGSKNDITSWAQSTGNELLESKEESGTYIFKIKKK</sequence>
<keyword evidence="4" id="KW-1185">Reference proteome</keyword>